<dbReference type="AlphaFoldDB" id="X1Q5P3"/>
<evidence type="ECO:0000256" key="1">
    <source>
        <dbReference type="ARBA" id="ARBA00004651"/>
    </source>
</evidence>
<keyword evidence="4 6" id="KW-1133">Transmembrane helix</keyword>
<protein>
    <submittedName>
        <fullName evidence="7">Uncharacterized protein</fullName>
    </submittedName>
</protein>
<dbReference type="InterPro" id="IPR001851">
    <property type="entry name" value="ABC_transp_permease"/>
</dbReference>
<evidence type="ECO:0000256" key="5">
    <source>
        <dbReference type="ARBA" id="ARBA00023136"/>
    </source>
</evidence>
<feature type="transmembrane region" description="Helical" evidence="6">
    <location>
        <begin position="99"/>
        <end position="119"/>
    </location>
</feature>
<comment type="caution">
    <text evidence="7">The sequence shown here is derived from an EMBL/GenBank/DDBJ whole genome shotgun (WGS) entry which is preliminary data.</text>
</comment>
<organism evidence="7">
    <name type="scientific">marine sediment metagenome</name>
    <dbReference type="NCBI Taxonomy" id="412755"/>
    <lineage>
        <taxon>unclassified sequences</taxon>
        <taxon>metagenomes</taxon>
        <taxon>ecological metagenomes</taxon>
    </lineage>
</organism>
<sequence length="155" mass="16517">MRIGRYKLRLERRLAPITGWGAAKISILAVIVGLALFSILFILAGVNPLSAYQHIFSYAFMSSHGLTMTINRFIFLLLCTLAFILPLKAGLWNIGMTGQFYFGALGAFAVLYAFGAVWVPGAPDPGLSPAIVIPLMIIAAALCGVAVAAIAGFLK</sequence>
<evidence type="ECO:0000256" key="6">
    <source>
        <dbReference type="SAM" id="Phobius"/>
    </source>
</evidence>
<keyword evidence="5 6" id="KW-0472">Membrane</keyword>
<feature type="transmembrane region" description="Helical" evidence="6">
    <location>
        <begin position="66"/>
        <end position="87"/>
    </location>
</feature>
<evidence type="ECO:0000256" key="2">
    <source>
        <dbReference type="ARBA" id="ARBA00022475"/>
    </source>
</evidence>
<name>X1Q5P3_9ZZZZ</name>
<feature type="transmembrane region" description="Helical" evidence="6">
    <location>
        <begin position="21"/>
        <end position="46"/>
    </location>
</feature>
<evidence type="ECO:0000313" key="7">
    <source>
        <dbReference type="EMBL" id="GAI38574.1"/>
    </source>
</evidence>
<feature type="transmembrane region" description="Helical" evidence="6">
    <location>
        <begin position="131"/>
        <end position="154"/>
    </location>
</feature>
<dbReference type="GO" id="GO:0005886">
    <property type="term" value="C:plasma membrane"/>
    <property type="evidence" value="ECO:0007669"/>
    <property type="project" value="UniProtKB-SubCell"/>
</dbReference>
<dbReference type="Pfam" id="PF02653">
    <property type="entry name" value="BPD_transp_2"/>
    <property type="match status" value="1"/>
</dbReference>
<feature type="non-terminal residue" evidence="7">
    <location>
        <position position="155"/>
    </location>
</feature>
<dbReference type="GO" id="GO:0022857">
    <property type="term" value="F:transmembrane transporter activity"/>
    <property type="evidence" value="ECO:0007669"/>
    <property type="project" value="InterPro"/>
</dbReference>
<accession>X1Q5P3</accession>
<reference evidence="7" key="1">
    <citation type="journal article" date="2014" name="Front. Microbiol.">
        <title>High frequency of phylogenetically diverse reductive dehalogenase-homologous genes in deep subseafloor sedimentary metagenomes.</title>
        <authorList>
            <person name="Kawai M."/>
            <person name="Futagami T."/>
            <person name="Toyoda A."/>
            <person name="Takaki Y."/>
            <person name="Nishi S."/>
            <person name="Hori S."/>
            <person name="Arai W."/>
            <person name="Tsubouchi T."/>
            <person name="Morono Y."/>
            <person name="Uchiyama I."/>
            <person name="Ito T."/>
            <person name="Fujiyama A."/>
            <person name="Inagaki F."/>
            <person name="Takami H."/>
        </authorList>
    </citation>
    <scope>NUCLEOTIDE SEQUENCE</scope>
    <source>
        <strain evidence="7">Expedition CK06-06</strain>
    </source>
</reference>
<dbReference type="EMBL" id="BARV01028878">
    <property type="protein sequence ID" value="GAI38574.1"/>
    <property type="molecule type" value="Genomic_DNA"/>
</dbReference>
<gene>
    <name evidence="7" type="ORF">S06H3_46139</name>
</gene>
<evidence type="ECO:0000256" key="4">
    <source>
        <dbReference type="ARBA" id="ARBA00022989"/>
    </source>
</evidence>
<proteinExistence type="predicted"/>
<dbReference type="PANTHER" id="PTHR47089:SF1">
    <property type="entry name" value="GUANOSINE ABC TRANSPORTER PERMEASE PROTEIN NUPP"/>
    <property type="match status" value="1"/>
</dbReference>
<evidence type="ECO:0000256" key="3">
    <source>
        <dbReference type="ARBA" id="ARBA00022692"/>
    </source>
</evidence>
<keyword evidence="3 6" id="KW-0812">Transmembrane</keyword>
<comment type="subcellular location">
    <subcellularLocation>
        <location evidence="1">Cell membrane</location>
        <topology evidence="1">Multi-pass membrane protein</topology>
    </subcellularLocation>
</comment>
<dbReference type="PANTHER" id="PTHR47089">
    <property type="entry name" value="ABC TRANSPORTER, PERMEASE PROTEIN"/>
    <property type="match status" value="1"/>
</dbReference>
<keyword evidence="2" id="KW-1003">Cell membrane</keyword>